<dbReference type="AlphaFoldDB" id="A0A2T9Z821"/>
<keyword evidence="3" id="KW-0808">Transferase</keyword>
<keyword evidence="6" id="KW-1185">Reference proteome</keyword>
<name>A0A2T9Z821_9FUNG</name>
<dbReference type="Gene3D" id="3.40.50.150">
    <property type="entry name" value="Vaccinia Virus protein VP39"/>
    <property type="match status" value="1"/>
</dbReference>
<protein>
    <recommendedName>
        <fullName evidence="4">Methyltransferase type 11 domain-containing protein</fullName>
    </recommendedName>
</protein>
<evidence type="ECO:0000256" key="1">
    <source>
        <dbReference type="ARBA" id="ARBA00008361"/>
    </source>
</evidence>
<proteinExistence type="inferred from homology"/>
<dbReference type="Proteomes" id="UP000245609">
    <property type="component" value="Unassembled WGS sequence"/>
</dbReference>
<evidence type="ECO:0000256" key="2">
    <source>
        <dbReference type="ARBA" id="ARBA00022603"/>
    </source>
</evidence>
<dbReference type="InterPro" id="IPR029063">
    <property type="entry name" value="SAM-dependent_MTases_sf"/>
</dbReference>
<dbReference type="Pfam" id="PF08241">
    <property type="entry name" value="Methyltransf_11"/>
    <property type="match status" value="1"/>
</dbReference>
<dbReference type="PANTHER" id="PTHR44942">
    <property type="entry name" value="METHYLTRANSF_11 DOMAIN-CONTAINING PROTEIN"/>
    <property type="match status" value="1"/>
</dbReference>
<comment type="similarity">
    <text evidence="1">Belongs to the methyltransferase superfamily.</text>
</comment>
<feature type="domain" description="Methyltransferase type 11" evidence="4">
    <location>
        <begin position="45"/>
        <end position="140"/>
    </location>
</feature>
<dbReference type="OrthoDB" id="10027013at2759"/>
<dbReference type="SUPFAM" id="SSF53335">
    <property type="entry name" value="S-adenosyl-L-methionine-dependent methyltransferases"/>
    <property type="match status" value="1"/>
</dbReference>
<reference evidence="5 6" key="1">
    <citation type="journal article" date="2018" name="MBio">
        <title>Comparative Genomics Reveals the Core Gene Toolbox for the Fungus-Insect Symbiosis.</title>
        <authorList>
            <person name="Wang Y."/>
            <person name="Stata M."/>
            <person name="Wang W."/>
            <person name="Stajich J.E."/>
            <person name="White M.M."/>
            <person name="Moncalvo J.M."/>
        </authorList>
    </citation>
    <scope>NUCLEOTIDE SEQUENCE [LARGE SCALE GENOMIC DNA]</scope>
    <source>
        <strain evidence="5 6">SC-DP-2</strain>
    </source>
</reference>
<organism evidence="5 6">
    <name type="scientific">Smittium megazygosporum</name>
    <dbReference type="NCBI Taxonomy" id="133381"/>
    <lineage>
        <taxon>Eukaryota</taxon>
        <taxon>Fungi</taxon>
        <taxon>Fungi incertae sedis</taxon>
        <taxon>Zoopagomycota</taxon>
        <taxon>Kickxellomycotina</taxon>
        <taxon>Harpellomycetes</taxon>
        <taxon>Harpellales</taxon>
        <taxon>Legeriomycetaceae</taxon>
        <taxon>Smittium</taxon>
    </lineage>
</organism>
<sequence length="296" mass="33407">MSTYSSEGYSQDSYAKGRPTYNSKLVEYIVNYHLKQSGNKTCTVVDVATGTGIFARMLQGSFDKVIGTDNSASMLEVAKAHKDSSSGGEKTYSIEYVQASAEDLGFLKDGSVDVITVGTGAHWFEPQKFLNEVKRVLVPGHGTLAIFGYGGFGNFVDFPQCNALFKEFGMDVIGPYWDKGRRVLERLYSEYLHHVRRNGFKDIMFQIYPESAKYSVSTGYSVFDEPVVINYELSMESFHAYIRSWSAASNYNRAYADENVNISDVYYEKIFKASGVTDPKAKFRYEWDQALLICRF</sequence>
<evidence type="ECO:0000259" key="4">
    <source>
        <dbReference type="Pfam" id="PF08241"/>
    </source>
</evidence>
<dbReference type="EMBL" id="MBFS01001684">
    <property type="protein sequence ID" value="PVV00730.1"/>
    <property type="molecule type" value="Genomic_DNA"/>
</dbReference>
<dbReference type="InterPro" id="IPR051052">
    <property type="entry name" value="Diverse_substrate_MTase"/>
</dbReference>
<gene>
    <name evidence="5" type="ORF">BB560_004879</name>
</gene>
<dbReference type="CDD" id="cd02440">
    <property type="entry name" value="AdoMet_MTases"/>
    <property type="match status" value="1"/>
</dbReference>
<dbReference type="GO" id="GO:0032259">
    <property type="term" value="P:methylation"/>
    <property type="evidence" value="ECO:0007669"/>
    <property type="project" value="UniProtKB-KW"/>
</dbReference>
<evidence type="ECO:0000313" key="6">
    <source>
        <dbReference type="Proteomes" id="UP000245609"/>
    </source>
</evidence>
<dbReference type="InterPro" id="IPR013216">
    <property type="entry name" value="Methyltransf_11"/>
</dbReference>
<dbReference type="PANTHER" id="PTHR44942:SF4">
    <property type="entry name" value="METHYLTRANSFERASE TYPE 11 DOMAIN-CONTAINING PROTEIN"/>
    <property type="match status" value="1"/>
</dbReference>
<evidence type="ECO:0000313" key="5">
    <source>
        <dbReference type="EMBL" id="PVV00730.1"/>
    </source>
</evidence>
<dbReference type="GO" id="GO:0008757">
    <property type="term" value="F:S-adenosylmethionine-dependent methyltransferase activity"/>
    <property type="evidence" value="ECO:0007669"/>
    <property type="project" value="InterPro"/>
</dbReference>
<dbReference type="STRING" id="133381.A0A2T9Z821"/>
<keyword evidence="2" id="KW-0489">Methyltransferase</keyword>
<evidence type="ECO:0000256" key="3">
    <source>
        <dbReference type="ARBA" id="ARBA00022679"/>
    </source>
</evidence>
<accession>A0A2T9Z821</accession>
<comment type="caution">
    <text evidence="5">The sequence shown here is derived from an EMBL/GenBank/DDBJ whole genome shotgun (WGS) entry which is preliminary data.</text>
</comment>